<protein>
    <submittedName>
        <fullName evidence="4">PaaX family transcriptional regulator</fullName>
    </submittedName>
</protein>
<comment type="caution">
    <text evidence="4">The sequence shown here is derived from an EMBL/GenBank/DDBJ whole genome shotgun (WGS) entry which is preliminary data.</text>
</comment>
<dbReference type="PIRSF" id="PIRSF020623">
    <property type="entry name" value="PaaX"/>
    <property type="match status" value="1"/>
</dbReference>
<dbReference type="InterPro" id="IPR013225">
    <property type="entry name" value="PaaX_C"/>
</dbReference>
<dbReference type="AlphaFoldDB" id="A0A9W6KY68"/>
<evidence type="ECO:0000259" key="3">
    <source>
        <dbReference type="Pfam" id="PF20803"/>
    </source>
</evidence>
<reference evidence="4" key="2">
    <citation type="submission" date="2023-01" db="EMBL/GenBank/DDBJ databases">
        <authorList>
            <person name="Sun Q."/>
            <person name="Evtushenko L."/>
        </authorList>
    </citation>
    <scope>NUCLEOTIDE SEQUENCE</scope>
    <source>
        <strain evidence="4">VKM Ac-1069</strain>
    </source>
</reference>
<dbReference type="Gene3D" id="3.30.70.2650">
    <property type="match status" value="1"/>
</dbReference>
<reference evidence="4" key="1">
    <citation type="journal article" date="2014" name="Int. J. Syst. Evol. Microbiol.">
        <title>Complete genome sequence of Corynebacterium casei LMG S-19264T (=DSM 44701T), isolated from a smear-ripened cheese.</title>
        <authorList>
            <consortium name="US DOE Joint Genome Institute (JGI-PGF)"/>
            <person name="Walter F."/>
            <person name="Albersmeier A."/>
            <person name="Kalinowski J."/>
            <person name="Ruckert C."/>
        </authorList>
    </citation>
    <scope>NUCLEOTIDE SEQUENCE</scope>
    <source>
        <strain evidence="4">VKM Ac-1069</strain>
    </source>
</reference>
<dbReference type="Pfam" id="PF20803">
    <property type="entry name" value="PaaX_M"/>
    <property type="match status" value="1"/>
</dbReference>
<feature type="domain" description="Transcriptional repressor PaaX-like C-terminal" evidence="2">
    <location>
        <begin position="168"/>
        <end position="249"/>
    </location>
</feature>
<dbReference type="PANTHER" id="PTHR30319">
    <property type="entry name" value="PHENYLACETIC ACID REGULATOR-RELATED TRANSCRIPTIONAL REPRESSOR"/>
    <property type="match status" value="1"/>
</dbReference>
<dbReference type="EMBL" id="BSFQ01000002">
    <property type="protein sequence ID" value="GLL09442.1"/>
    <property type="molecule type" value="Genomic_DNA"/>
</dbReference>
<organism evidence="4 5">
    <name type="scientific">Pseudonocardia halophobica</name>
    <dbReference type="NCBI Taxonomy" id="29401"/>
    <lineage>
        <taxon>Bacteria</taxon>
        <taxon>Bacillati</taxon>
        <taxon>Actinomycetota</taxon>
        <taxon>Actinomycetes</taxon>
        <taxon>Pseudonocardiales</taxon>
        <taxon>Pseudonocardiaceae</taxon>
        <taxon>Pseudonocardia</taxon>
    </lineage>
</organism>
<dbReference type="InterPro" id="IPR036388">
    <property type="entry name" value="WH-like_DNA-bd_sf"/>
</dbReference>
<dbReference type="InterPro" id="IPR012906">
    <property type="entry name" value="PaaX-like_N"/>
</dbReference>
<dbReference type="GO" id="GO:0006351">
    <property type="term" value="P:DNA-templated transcription"/>
    <property type="evidence" value="ECO:0007669"/>
    <property type="project" value="InterPro"/>
</dbReference>
<dbReference type="InterPro" id="IPR011965">
    <property type="entry name" value="PaaX_trns_reg"/>
</dbReference>
<dbReference type="Proteomes" id="UP001143463">
    <property type="component" value="Unassembled WGS sequence"/>
</dbReference>
<name>A0A9W6KY68_9PSEU</name>
<evidence type="ECO:0000313" key="5">
    <source>
        <dbReference type="Proteomes" id="UP001143463"/>
    </source>
</evidence>
<dbReference type="Gene3D" id="1.10.10.10">
    <property type="entry name" value="Winged helix-like DNA-binding domain superfamily/Winged helix DNA-binding domain"/>
    <property type="match status" value="1"/>
</dbReference>
<evidence type="ECO:0000259" key="1">
    <source>
        <dbReference type="Pfam" id="PF07848"/>
    </source>
</evidence>
<dbReference type="Pfam" id="PF07848">
    <property type="entry name" value="PaaX"/>
    <property type="match status" value="1"/>
</dbReference>
<evidence type="ECO:0000313" key="4">
    <source>
        <dbReference type="EMBL" id="GLL09442.1"/>
    </source>
</evidence>
<keyword evidence="5" id="KW-1185">Reference proteome</keyword>
<feature type="domain" description="Transcriptional repressor PaaX-like central Cas2-like" evidence="3">
    <location>
        <begin position="81"/>
        <end position="156"/>
    </location>
</feature>
<dbReference type="PANTHER" id="PTHR30319:SF1">
    <property type="entry name" value="TRANSCRIPTIONAL REPRESSOR PAAX"/>
    <property type="match status" value="1"/>
</dbReference>
<sequence length="264" mass="30566">MAGEMLYDQPEGAWTTALLRVFASLGVEDHACRQLLARSTHAGWLTRVRDGRAVRWTLDVRGRELVEEGMRRSDAYLSDDRTWDRHWLVLYVNVPQNRRTTRKRLYGGLDWLGFGNPVPGIWVTPHSERAPALTRLIESLELEETSFAVSGRTVELGLTESELVARAWDFTELEVAYQRFLQMDDERPDPRSPDDVMTAYLELLNLQQRFMRRDPQLPVALQPAWVGREAAARFRARRGQWARAAHRRFRELVAESAPRTPDRV</sequence>
<dbReference type="InterPro" id="IPR048846">
    <property type="entry name" value="PaaX-like_central"/>
</dbReference>
<evidence type="ECO:0000259" key="2">
    <source>
        <dbReference type="Pfam" id="PF08223"/>
    </source>
</evidence>
<accession>A0A9W6KY68</accession>
<proteinExistence type="predicted"/>
<gene>
    <name evidence="4" type="primary">paaX_1</name>
    <name evidence="4" type="ORF">GCM10017577_05820</name>
</gene>
<dbReference type="Pfam" id="PF08223">
    <property type="entry name" value="PaaX_C"/>
    <property type="match status" value="1"/>
</dbReference>
<feature type="domain" description="Transcriptional repressor PaaX-like N-terminal" evidence="1">
    <location>
        <begin position="3"/>
        <end position="58"/>
    </location>
</feature>